<evidence type="ECO:0008006" key="2">
    <source>
        <dbReference type="Google" id="ProtNLM"/>
    </source>
</evidence>
<sequence length="145" mass="16367">MSNVTNMSAFLKKNKTVKANTTFPATKSLCDEKGKPLDWEIKPITTKENEDIQNKCMLNVPVPGKPNQFMQRVDPTKYMKKLVAASVVVPDLYNAELQDSYGVSTPEDLVQEMVDDSGEWNAFIQFINQFNGFTPIQDEVDEAKN</sequence>
<name>A0A645A9V0_9ZZZZ</name>
<dbReference type="AlphaFoldDB" id="A0A645A9V0"/>
<protein>
    <recommendedName>
        <fullName evidence="2">Phage XkdN-like protein</fullName>
    </recommendedName>
</protein>
<dbReference type="Gene3D" id="3.30.2220.30">
    <property type="match status" value="1"/>
</dbReference>
<proteinExistence type="predicted"/>
<accession>A0A645A9V0</accession>
<comment type="caution">
    <text evidence="1">The sequence shown here is derived from an EMBL/GenBank/DDBJ whole genome shotgun (WGS) entry which is preliminary data.</text>
</comment>
<dbReference type="EMBL" id="VSSQ01012628">
    <property type="protein sequence ID" value="MPM49676.1"/>
    <property type="molecule type" value="Genomic_DNA"/>
</dbReference>
<gene>
    <name evidence="1" type="ORF">SDC9_96406</name>
</gene>
<reference evidence="1" key="1">
    <citation type="submission" date="2019-08" db="EMBL/GenBank/DDBJ databases">
        <authorList>
            <person name="Kucharzyk K."/>
            <person name="Murdoch R.W."/>
            <person name="Higgins S."/>
            <person name="Loffler F."/>
        </authorList>
    </citation>
    <scope>NUCLEOTIDE SEQUENCE</scope>
</reference>
<dbReference type="InterPro" id="IPR014986">
    <property type="entry name" value="XkdN-like"/>
</dbReference>
<dbReference type="Pfam" id="PF08890">
    <property type="entry name" value="Phage_TAC_5"/>
    <property type="match status" value="1"/>
</dbReference>
<organism evidence="1">
    <name type="scientific">bioreactor metagenome</name>
    <dbReference type="NCBI Taxonomy" id="1076179"/>
    <lineage>
        <taxon>unclassified sequences</taxon>
        <taxon>metagenomes</taxon>
        <taxon>ecological metagenomes</taxon>
    </lineage>
</organism>
<dbReference type="InterPro" id="IPR038559">
    <property type="entry name" value="XkdN-like_sf"/>
</dbReference>
<evidence type="ECO:0000313" key="1">
    <source>
        <dbReference type="EMBL" id="MPM49676.1"/>
    </source>
</evidence>